<dbReference type="InterPro" id="IPR036737">
    <property type="entry name" value="OmpA-like_sf"/>
</dbReference>
<dbReference type="SUPFAM" id="SSF103088">
    <property type="entry name" value="OmpA-like"/>
    <property type="match status" value="1"/>
</dbReference>
<name>A0ABV2SPY3_9GAMM</name>
<keyword evidence="5" id="KW-1185">Reference proteome</keyword>
<evidence type="ECO:0000313" key="4">
    <source>
        <dbReference type="EMBL" id="MET4759394.1"/>
    </source>
</evidence>
<dbReference type="PANTHER" id="PTHR30329">
    <property type="entry name" value="STATOR ELEMENT OF FLAGELLAR MOTOR COMPLEX"/>
    <property type="match status" value="1"/>
</dbReference>
<organism evidence="4 5">
    <name type="scientific">Endozoicomonas lisbonensis</name>
    <dbReference type="NCBI Taxonomy" id="3120522"/>
    <lineage>
        <taxon>Bacteria</taxon>
        <taxon>Pseudomonadati</taxon>
        <taxon>Pseudomonadota</taxon>
        <taxon>Gammaproteobacteria</taxon>
        <taxon>Oceanospirillales</taxon>
        <taxon>Endozoicomonadaceae</taxon>
        <taxon>Endozoicomonas</taxon>
    </lineage>
</organism>
<dbReference type="InterPro" id="IPR050330">
    <property type="entry name" value="Bact_OuterMem_StrucFunc"/>
</dbReference>
<keyword evidence="2" id="KW-1133">Transmembrane helix</keyword>
<feature type="transmembrane region" description="Helical" evidence="2">
    <location>
        <begin position="27"/>
        <end position="46"/>
    </location>
</feature>
<sequence length="217" mass="24731">MNFTNNNDWQEEPDDGTGTEWLSVADLMSGLLLLFALLIVAALYQLKTIQETSEHKRIVIIQALERQLNDNGINAEVNPETGDITLLDSVLFDFDKYYLKPEGKVFLDKFIPVYANVIFSNPVVTEEIVRVIIEGHTSSDGIRSYNMNLSSRRSNSVYQYIDQMKINNKPEFLKKISISGRGSMDANLEKGLAEDRKVVFKMQFRSEEAFMNFLKGS</sequence>
<evidence type="ECO:0000313" key="5">
    <source>
        <dbReference type="Proteomes" id="UP001549366"/>
    </source>
</evidence>
<dbReference type="InterPro" id="IPR006665">
    <property type="entry name" value="OmpA-like"/>
</dbReference>
<dbReference type="RefSeq" id="WP_354009381.1">
    <property type="nucleotide sequence ID" value="NZ_JBEWTA010000001.1"/>
</dbReference>
<proteinExistence type="predicted"/>
<dbReference type="Gene3D" id="3.30.1330.60">
    <property type="entry name" value="OmpA-like domain"/>
    <property type="match status" value="1"/>
</dbReference>
<evidence type="ECO:0000256" key="1">
    <source>
        <dbReference type="PROSITE-ProRule" id="PRU00473"/>
    </source>
</evidence>
<reference evidence="4 5" key="1">
    <citation type="submission" date="2024-06" db="EMBL/GenBank/DDBJ databases">
        <title>Genomic Encyclopedia of Type Strains, Phase V (KMG-V): Genome sequencing to study the core and pangenomes of soil and plant-associated prokaryotes.</title>
        <authorList>
            <person name="Whitman W."/>
        </authorList>
    </citation>
    <scope>NUCLEOTIDE SEQUENCE [LARGE SCALE GENOMIC DNA]</scope>
    <source>
        <strain evidence="4 5">NE40</strain>
    </source>
</reference>
<keyword evidence="1 2" id="KW-0472">Membrane</keyword>
<dbReference type="PANTHER" id="PTHR30329:SF21">
    <property type="entry name" value="LIPOPROTEIN YIAD-RELATED"/>
    <property type="match status" value="1"/>
</dbReference>
<evidence type="ECO:0000259" key="3">
    <source>
        <dbReference type="PROSITE" id="PS51123"/>
    </source>
</evidence>
<dbReference type="Pfam" id="PF00691">
    <property type="entry name" value="OmpA"/>
    <property type="match status" value="1"/>
</dbReference>
<protein>
    <submittedName>
        <fullName evidence="4">Outer membrane protein OmpA-like peptidoglycan-associated protein</fullName>
    </submittedName>
</protein>
<gene>
    <name evidence="4" type="ORF">V5J35_004586</name>
</gene>
<dbReference type="Proteomes" id="UP001549366">
    <property type="component" value="Unassembled WGS sequence"/>
</dbReference>
<dbReference type="PROSITE" id="PS51123">
    <property type="entry name" value="OMPA_2"/>
    <property type="match status" value="1"/>
</dbReference>
<accession>A0ABV2SPY3</accession>
<comment type="caution">
    <text evidence="4">The sequence shown here is derived from an EMBL/GenBank/DDBJ whole genome shotgun (WGS) entry which is preliminary data.</text>
</comment>
<dbReference type="EMBL" id="JBEWTB010000002">
    <property type="protein sequence ID" value="MET4759394.1"/>
    <property type="molecule type" value="Genomic_DNA"/>
</dbReference>
<feature type="domain" description="OmpA-like" evidence="3">
    <location>
        <begin position="79"/>
        <end position="206"/>
    </location>
</feature>
<keyword evidence="2" id="KW-0812">Transmembrane</keyword>
<evidence type="ECO:0000256" key="2">
    <source>
        <dbReference type="SAM" id="Phobius"/>
    </source>
</evidence>
<dbReference type="CDD" id="cd07185">
    <property type="entry name" value="OmpA_C-like"/>
    <property type="match status" value="1"/>
</dbReference>